<accession>A0AAY4APA8</accession>
<dbReference type="Ensembl" id="ENSDCDT00010011186.1">
    <property type="protein sequence ID" value="ENSDCDP00010010678.1"/>
    <property type="gene ID" value="ENSDCDG00010004728.1"/>
</dbReference>
<name>A0AAY4APA8_9TELE</name>
<keyword evidence="2" id="KW-1185">Reference proteome</keyword>
<dbReference type="Proteomes" id="UP000694580">
    <property type="component" value="Chromosome 4"/>
</dbReference>
<reference evidence="1" key="2">
    <citation type="submission" date="2025-08" db="UniProtKB">
        <authorList>
            <consortium name="Ensembl"/>
        </authorList>
    </citation>
    <scope>IDENTIFICATION</scope>
</reference>
<dbReference type="AlphaFoldDB" id="A0AAY4APA8"/>
<sequence length="63" mass="7129">MWYRKSHRLEITLCRPGSAVHHAGCCSLVGNTLAYESQTHLHFYIYGIYHTPLSRPPPGAIYG</sequence>
<evidence type="ECO:0000313" key="2">
    <source>
        <dbReference type="Proteomes" id="UP000694580"/>
    </source>
</evidence>
<protein>
    <submittedName>
        <fullName evidence="1">Uncharacterized protein</fullName>
    </submittedName>
</protein>
<reference evidence="1 2" key="1">
    <citation type="submission" date="2020-06" db="EMBL/GenBank/DDBJ databases">
        <authorList>
            <consortium name="Wellcome Sanger Institute Data Sharing"/>
        </authorList>
    </citation>
    <scope>NUCLEOTIDE SEQUENCE [LARGE SCALE GENOMIC DNA]</scope>
</reference>
<organism evidence="1 2">
    <name type="scientific">Denticeps clupeoides</name>
    <name type="common">denticle herring</name>
    <dbReference type="NCBI Taxonomy" id="299321"/>
    <lineage>
        <taxon>Eukaryota</taxon>
        <taxon>Metazoa</taxon>
        <taxon>Chordata</taxon>
        <taxon>Craniata</taxon>
        <taxon>Vertebrata</taxon>
        <taxon>Euteleostomi</taxon>
        <taxon>Actinopterygii</taxon>
        <taxon>Neopterygii</taxon>
        <taxon>Teleostei</taxon>
        <taxon>Clupei</taxon>
        <taxon>Clupeiformes</taxon>
        <taxon>Denticipitoidei</taxon>
        <taxon>Denticipitidae</taxon>
        <taxon>Denticeps</taxon>
    </lineage>
</organism>
<evidence type="ECO:0000313" key="1">
    <source>
        <dbReference type="Ensembl" id="ENSDCDP00010010678.1"/>
    </source>
</evidence>
<reference evidence="1" key="3">
    <citation type="submission" date="2025-09" db="UniProtKB">
        <authorList>
            <consortium name="Ensembl"/>
        </authorList>
    </citation>
    <scope>IDENTIFICATION</scope>
</reference>
<proteinExistence type="predicted"/>